<dbReference type="SMART" id="SM00028">
    <property type="entry name" value="TPR"/>
    <property type="match status" value="3"/>
</dbReference>
<comment type="caution">
    <text evidence="3">The sequence shown here is derived from an EMBL/GenBank/DDBJ whole genome shotgun (WGS) entry which is preliminary data.</text>
</comment>
<dbReference type="PROSITE" id="PS51257">
    <property type="entry name" value="PROKAR_LIPOPROTEIN"/>
    <property type="match status" value="1"/>
</dbReference>
<gene>
    <name evidence="3" type="ORF">DI586_07780</name>
</gene>
<organism evidence="3 4">
    <name type="scientific">Micavibrio aeruginosavorus</name>
    <dbReference type="NCBI Taxonomy" id="349221"/>
    <lineage>
        <taxon>Bacteria</taxon>
        <taxon>Pseudomonadati</taxon>
        <taxon>Bdellovibrionota</taxon>
        <taxon>Bdellovibrionia</taxon>
        <taxon>Bdellovibrionales</taxon>
        <taxon>Pseudobdellovibrionaceae</taxon>
        <taxon>Micavibrio</taxon>
    </lineage>
</organism>
<reference evidence="3 4" key="1">
    <citation type="submission" date="2017-08" db="EMBL/GenBank/DDBJ databases">
        <title>Infants hospitalized years apart are colonized by the same room-sourced microbial strains.</title>
        <authorList>
            <person name="Brooks B."/>
            <person name="Olm M.R."/>
            <person name="Firek B.A."/>
            <person name="Baker R."/>
            <person name="Thomas B.C."/>
            <person name="Morowitz M.J."/>
            <person name="Banfield J.F."/>
        </authorList>
    </citation>
    <scope>NUCLEOTIDE SEQUENCE [LARGE SCALE GENOMIC DNA]</scope>
    <source>
        <strain evidence="3">S2_006_000_R2_64</strain>
    </source>
</reference>
<feature type="region of interest" description="Disordered" evidence="1">
    <location>
        <begin position="25"/>
        <end position="45"/>
    </location>
</feature>
<evidence type="ECO:0000313" key="3">
    <source>
        <dbReference type="EMBL" id="PZP55135.1"/>
    </source>
</evidence>
<dbReference type="Gene3D" id="1.25.40.10">
    <property type="entry name" value="Tetratricopeptide repeat domain"/>
    <property type="match status" value="1"/>
</dbReference>
<dbReference type="InterPro" id="IPR011990">
    <property type="entry name" value="TPR-like_helical_dom_sf"/>
</dbReference>
<sequence>MITRTLKTLTVILASALLLSSCAGSPPPAAKKPVTSLSSKGASKPELYGDRREALNTTAYIYKKNPKDEFAAGRYAKALRESGDLKKAESVLTPFLKGKSPATLTFTEMGALELETGDFKSAESYARKAIKADGGNYRAWHVLGISLDAQQKHPEAETAFKKALDLWQGDSIPVMNNLALNLAAQGYTDKALNLLYSAKEKDPSRVEIERNIRIIRTLNEPSAYSVDARGEEARKAIAAAKAAKEVEKKKTP</sequence>
<dbReference type="InterPro" id="IPR019734">
    <property type="entry name" value="TPR_rpt"/>
</dbReference>
<dbReference type="EMBL" id="QFOT01000086">
    <property type="protein sequence ID" value="PZP55135.1"/>
    <property type="molecule type" value="Genomic_DNA"/>
</dbReference>
<accession>A0A2W5FGJ4</accession>
<feature type="signal peptide" evidence="2">
    <location>
        <begin position="1"/>
        <end position="23"/>
    </location>
</feature>
<dbReference type="SUPFAM" id="SSF48452">
    <property type="entry name" value="TPR-like"/>
    <property type="match status" value="1"/>
</dbReference>
<evidence type="ECO:0000256" key="2">
    <source>
        <dbReference type="SAM" id="SignalP"/>
    </source>
</evidence>
<name>A0A2W5FGJ4_9BACT</name>
<feature type="chain" id="PRO_5016132510" evidence="2">
    <location>
        <begin position="24"/>
        <end position="252"/>
    </location>
</feature>
<dbReference type="AlphaFoldDB" id="A0A2W5FGJ4"/>
<keyword evidence="2" id="KW-0732">Signal</keyword>
<evidence type="ECO:0000313" key="4">
    <source>
        <dbReference type="Proteomes" id="UP000249739"/>
    </source>
</evidence>
<evidence type="ECO:0000256" key="1">
    <source>
        <dbReference type="SAM" id="MobiDB-lite"/>
    </source>
</evidence>
<dbReference type="Proteomes" id="UP000249739">
    <property type="component" value="Unassembled WGS sequence"/>
</dbReference>
<proteinExistence type="predicted"/>
<protein>
    <submittedName>
        <fullName evidence="3">Uncharacterized protein</fullName>
    </submittedName>
</protein>